<dbReference type="GeneID" id="20321266"/>
<accession>A0A074ZE63</accession>
<gene>
    <name evidence="2" type="ORF">T265_07087</name>
</gene>
<dbReference type="InterPro" id="IPR021109">
    <property type="entry name" value="Peptidase_aspartic_dom_sf"/>
</dbReference>
<evidence type="ECO:0000313" key="2">
    <source>
        <dbReference type="EMBL" id="KER25463.1"/>
    </source>
</evidence>
<name>A0A074ZE63_OPIVI</name>
<reference evidence="2 3" key="1">
    <citation type="submission" date="2013-11" db="EMBL/GenBank/DDBJ databases">
        <title>Opisthorchis viverrini - life in the bile duct.</title>
        <authorList>
            <person name="Young N.D."/>
            <person name="Nagarajan N."/>
            <person name="Lin S.J."/>
            <person name="Korhonen P.K."/>
            <person name="Jex A.R."/>
            <person name="Hall R.S."/>
            <person name="Safavi-Hemami H."/>
            <person name="Kaewkong W."/>
            <person name="Bertrand D."/>
            <person name="Gao S."/>
            <person name="Seet Q."/>
            <person name="Wongkham S."/>
            <person name="Teh B.T."/>
            <person name="Wongkham C."/>
            <person name="Intapan P.M."/>
            <person name="Maleewong W."/>
            <person name="Yang X."/>
            <person name="Hu M."/>
            <person name="Wang Z."/>
            <person name="Hofmann A."/>
            <person name="Sternberg P.W."/>
            <person name="Tan P."/>
            <person name="Wang J."/>
            <person name="Gasser R.B."/>
        </authorList>
    </citation>
    <scope>NUCLEOTIDE SEQUENCE [LARGE SCALE GENOMIC DNA]</scope>
</reference>
<dbReference type="EMBL" id="KL596776">
    <property type="protein sequence ID" value="KER25463.1"/>
    <property type="molecule type" value="Genomic_DNA"/>
</dbReference>
<proteinExistence type="predicted"/>
<evidence type="ECO:0000259" key="1">
    <source>
        <dbReference type="PROSITE" id="PS51767"/>
    </source>
</evidence>
<dbReference type="KEGG" id="ovi:T265_07087"/>
<dbReference type="SUPFAM" id="SSF50630">
    <property type="entry name" value="Acid proteases"/>
    <property type="match status" value="1"/>
</dbReference>
<protein>
    <recommendedName>
        <fullName evidence="1">Peptidase A1 domain-containing protein</fullName>
    </recommendedName>
</protein>
<dbReference type="PROSITE" id="PS51767">
    <property type="entry name" value="PEPTIDASE_A1"/>
    <property type="match status" value="1"/>
</dbReference>
<organism evidence="2 3">
    <name type="scientific">Opisthorchis viverrini</name>
    <name type="common">Southeast Asian liver fluke</name>
    <dbReference type="NCBI Taxonomy" id="6198"/>
    <lineage>
        <taxon>Eukaryota</taxon>
        <taxon>Metazoa</taxon>
        <taxon>Spiralia</taxon>
        <taxon>Lophotrochozoa</taxon>
        <taxon>Platyhelminthes</taxon>
        <taxon>Trematoda</taxon>
        <taxon>Digenea</taxon>
        <taxon>Opisthorchiida</taxon>
        <taxon>Opisthorchiata</taxon>
        <taxon>Opisthorchiidae</taxon>
        <taxon>Opisthorchis</taxon>
    </lineage>
</organism>
<dbReference type="CTD" id="20321266"/>
<keyword evidence="3" id="KW-1185">Reference proteome</keyword>
<dbReference type="Gene3D" id="2.40.70.10">
    <property type="entry name" value="Acid Proteases"/>
    <property type="match status" value="1"/>
</dbReference>
<dbReference type="Proteomes" id="UP000054324">
    <property type="component" value="Unassembled WGS sequence"/>
</dbReference>
<evidence type="ECO:0000313" key="3">
    <source>
        <dbReference type="Proteomes" id="UP000054324"/>
    </source>
</evidence>
<sequence>MFFSVSHSGWRMQKGYEIGSEKSLGTVGSKFLCLSVPIRLATIHGVLAIGSPEQIFRVLLHTGTSTTWVTSVDSDIPSRNYRSTFNPKGSLTGRSIMSFFEEAYGPCRISGTIYVDNMKGFEMGIRKLTNWKVLLAQFLRLPIFFS</sequence>
<dbReference type="RefSeq" id="XP_009170789.1">
    <property type="nucleotide sequence ID" value="XM_009172525.1"/>
</dbReference>
<feature type="domain" description="Peptidase A1" evidence="1">
    <location>
        <begin position="43"/>
        <end position="146"/>
    </location>
</feature>
<dbReference type="AlphaFoldDB" id="A0A074ZE63"/>
<dbReference type="InterPro" id="IPR033121">
    <property type="entry name" value="PEPTIDASE_A1"/>
</dbReference>
<dbReference type="Pfam" id="PF00026">
    <property type="entry name" value="Asp"/>
    <property type="match status" value="1"/>
</dbReference>